<sequence length="63" mass="7093">MAAEDRMSMFCSTKYNSMNCFTLFSVCQQNKGRMVLPILRPDLEAGQDFHRSFVKSAQTPGIG</sequence>
<accession>A0A090ERQ4</accession>
<evidence type="ECO:0000313" key="2">
    <source>
        <dbReference type="Proteomes" id="UP000046373"/>
    </source>
</evidence>
<organism evidence="1 2">
    <name type="scientific">Mesorhizobium plurifarium</name>
    <dbReference type="NCBI Taxonomy" id="69974"/>
    <lineage>
        <taxon>Bacteria</taxon>
        <taxon>Pseudomonadati</taxon>
        <taxon>Pseudomonadota</taxon>
        <taxon>Alphaproteobacteria</taxon>
        <taxon>Hyphomicrobiales</taxon>
        <taxon>Phyllobacteriaceae</taxon>
        <taxon>Mesorhizobium</taxon>
    </lineage>
</organism>
<evidence type="ECO:0000313" key="1">
    <source>
        <dbReference type="EMBL" id="CDX34120.1"/>
    </source>
</evidence>
<protein>
    <submittedName>
        <fullName evidence="1">Uncharacterized protein</fullName>
    </submittedName>
</protein>
<gene>
    <name evidence="1" type="ORF">MPLDJ20_180005</name>
</gene>
<reference evidence="1 2" key="1">
    <citation type="submission" date="2014-08" db="EMBL/GenBank/DDBJ databases">
        <authorList>
            <person name="Moulin Lionel"/>
        </authorList>
    </citation>
    <scope>NUCLEOTIDE SEQUENCE [LARGE SCALE GENOMIC DNA]</scope>
</reference>
<proteinExistence type="predicted"/>
<dbReference type="AlphaFoldDB" id="A0A090ERQ4"/>
<name>A0A090ERQ4_MESPL</name>
<dbReference type="EMBL" id="CCNB01000010">
    <property type="protein sequence ID" value="CDX34120.1"/>
    <property type="molecule type" value="Genomic_DNA"/>
</dbReference>
<dbReference type="Proteomes" id="UP000046373">
    <property type="component" value="Unassembled WGS sequence"/>
</dbReference>